<evidence type="ECO:0000256" key="1">
    <source>
        <dbReference type="SAM" id="MobiDB-lite"/>
    </source>
</evidence>
<protein>
    <recommendedName>
        <fullName evidence="4">tRNA(Phe) (4-demethylwyosine(37)-C(7)) aminocarboxypropyltransferase</fullName>
    </recommendedName>
</protein>
<feature type="region of interest" description="Disordered" evidence="1">
    <location>
        <begin position="147"/>
        <end position="171"/>
    </location>
</feature>
<evidence type="ECO:0008006" key="4">
    <source>
        <dbReference type="Google" id="ProtNLM"/>
    </source>
</evidence>
<feature type="region of interest" description="Disordered" evidence="1">
    <location>
        <begin position="53"/>
        <end position="82"/>
    </location>
</feature>
<dbReference type="InterPro" id="IPR029063">
    <property type="entry name" value="SAM-dependent_MTases_sf"/>
</dbReference>
<reference evidence="3" key="1">
    <citation type="submission" date="2022-02" db="EMBL/GenBank/DDBJ databases">
        <authorList>
            <person name="Giguere J D."/>
        </authorList>
    </citation>
    <scope>NUCLEOTIDE SEQUENCE</scope>
    <source>
        <strain evidence="3">CCAP 1055/1</strain>
    </source>
</reference>
<sequence>MVSVTRKRIQGNHRRGLRRPGSDASRETLGALGLAFLSVVFIAYAVLGTTDETTPVTPVHASPDTVPGERAVAGGRGDPEHPRLRIASSAAADPLRTVPDDANGEAYNAVALDILQVLNCQQLLNTTSSPNDEVVDDASWRRRLEQVTTDSRDEEEEERIESELEDQDDDWHGGLVSNPTGMHLFCLAALDESESNAAIAQVWKSKIHCDATHTKQRALLDLWSTARTELSKIVLEQTLRLVEETERDLLGTNLHLWAPARDSGIDYTLRILNDPDAGSADRGGVLGLDENLGVDKLWVDVGSGLGLTSMAIALLYPGTHIVTVEAAKPNWLLQNMNWECNDFPHQSRRDVLLAGVGPSTHTSLLAKFIWRPTATTSTRSWTPSSERTPDDLELAVKLRPWTQILREADIPRDKIDVLNVDCEGCEYNLIPSLDDADLDNISTIMGNVHWGYIPLAKKPSSSRARLTHQRLCVHENFAALAKECCAFPDLPVVSSVAGEILVHERDNADQASPVFPAKASTVVDVAGPLCDGFDDWARENDLDTVESDWGWFQITSMAEED</sequence>
<feature type="compositionally biased region" description="Basic residues" evidence="1">
    <location>
        <begin position="1"/>
        <end position="18"/>
    </location>
</feature>
<keyword evidence="2" id="KW-1133">Transmembrane helix</keyword>
<dbReference type="EMBL" id="OU594956">
    <property type="protein sequence ID" value="CAG9281523.1"/>
    <property type="molecule type" value="Genomic_DNA"/>
</dbReference>
<feature type="transmembrane region" description="Helical" evidence="2">
    <location>
        <begin position="28"/>
        <end position="47"/>
    </location>
</feature>
<dbReference type="Gene3D" id="3.40.50.150">
    <property type="entry name" value="Vaccinia Virus protein VP39"/>
    <property type="match status" value="1"/>
</dbReference>
<dbReference type="AlphaFoldDB" id="A0A8J9X5J2"/>
<gene>
    <name evidence="3" type="ORF">PTTT1_LOCUS16734</name>
</gene>
<proteinExistence type="predicted"/>
<feature type="compositionally biased region" description="Acidic residues" evidence="1">
    <location>
        <begin position="152"/>
        <end position="169"/>
    </location>
</feature>
<dbReference type="SUPFAM" id="SSF53335">
    <property type="entry name" value="S-adenosyl-L-methionine-dependent methyltransferases"/>
    <property type="match status" value="1"/>
</dbReference>
<dbReference type="InterPro" id="IPR006342">
    <property type="entry name" value="FkbM_mtfrase"/>
</dbReference>
<name>A0A8J9X5J2_PHATR</name>
<evidence type="ECO:0000313" key="3">
    <source>
        <dbReference type="EMBL" id="CAG9281523.1"/>
    </source>
</evidence>
<evidence type="ECO:0000256" key="2">
    <source>
        <dbReference type="SAM" id="Phobius"/>
    </source>
</evidence>
<feature type="region of interest" description="Disordered" evidence="1">
    <location>
        <begin position="1"/>
        <end position="24"/>
    </location>
</feature>
<keyword evidence="2" id="KW-0812">Transmembrane</keyword>
<organism evidence="3">
    <name type="scientific">Phaeodactylum tricornutum</name>
    <name type="common">Diatom</name>
    <dbReference type="NCBI Taxonomy" id="2850"/>
    <lineage>
        <taxon>Eukaryota</taxon>
        <taxon>Sar</taxon>
        <taxon>Stramenopiles</taxon>
        <taxon>Ochrophyta</taxon>
        <taxon>Bacillariophyta</taxon>
        <taxon>Bacillariophyceae</taxon>
        <taxon>Bacillariophycidae</taxon>
        <taxon>Naviculales</taxon>
        <taxon>Phaeodactylaceae</taxon>
        <taxon>Phaeodactylum</taxon>
    </lineage>
</organism>
<keyword evidence="2" id="KW-0472">Membrane</keyword>
<dbReference type="NCBIfam" id="TIGR01444">
    <property type="entry name" value="fkbM_fam"/>
    <property type="match status" value="1"/>
</dbReference>
<dbReference type="Proteomes" id="UP000836788">
    <property type="component" value="Chromosome 15"/>
</dbReference>
<accession>A0A8J9X5J2</accession>